<dbReference type="RefSeq" id="WP_133613177.1">
    <property type="nucleotide sequence ID" value="NZ_SNYW01000007.1"/>
</dbReference>
<comment type="caution">
    <text evidence="2">The sequence shown here is derived from an EMBL/GenBank/DDBJ whole genome shotgun (WGS) entry which is preliminary data.</text>
</comment>
<evidence type="ECO:0000313" key="3">
    <source>
        <dbReference type="Proteomes" id="UP000295783"/>
    </source>
</evidence>
<feature type="domain" description="HPr kinase/phosphorylase C-terminal" evidence="1">
    <location>
        <begin position="8"/>
        <end position="85"/>
    </location>
</feature>
<reference evidence="2 3" key="1">
    <citation type="submission" date="2019-03" db="EMBL/GenBank/DDBJ databases">
        <title>Genomic Encyclopedia of Type Strains, Phase III (KMG-III): the genomes of soil and plant-associated and newly described type strains.</title>
        <authorList>
            <person name="Whitman W."/>
        </authorList>
    </citation>
    <scope>NUCLEOTIDE SEQUENCE [LARGE SCALE GENOMIC DNA]</scope>
    <source>
        <strain evidence="2 3">CGMCC 1.7660</strain>
    </source>
</reference>
<dbReference type="SUPFAM" id="SSF53795">
    <property type="entry name" value="PEP carboxykinase-like"/>
    <property type="match status" value="1"/>
</dbReference>
<dbReference type="GO" id="GO:0005524">
    <property type="term" value="F:ATP binding"/>
    <property type="evidence" value="ECO:0007669"/>
    <property type="project" value="InterPro"/>
</dbReference>
<dbReference type="EMBL" id="SNYW01000007">
    <property type="protein sequence ID" value="TDQ83421.1"/>
    <property type="molecule type" value="Genomic_DNA"/>
</dbReference>
<dbReference type="OrthoDB" id="8326226at2"/>
<dbReference type="AlphaFoldDB" id="A0A4R6WQ77"/>
<dbReference type="GO" id="GO:0000155">
    <property type="term" value="F:phosphorelay sensor kinase activity"/>
    <property type="evidence" value="ECO:0007669"/>
    <property type="project" value="InterPro"/>
</dbReference>
<accession>A0A4R6WQ77</accession>
<evidence type="ECO:0000313" key="2">
    <source>
        <dbReference type="EMBL" id="TDQ83421.1"/>
    </source>
</evidence>
<protein>
    <submittedName>
        <fullName evidence="2">Hpr(Ser) kinase/phosphatase</fullName>
    </submittedName>
</protein>
<sequence>MDGQLPRLRIDGVAVAIGEHALLLRGPVGSGRSDLALRLVDEGALLISDEQVELRRAGDALLVGVPSAMPPHLVGRLEARGLGIVPLPHEARALPLRWVADLMPQGEIERMPAAEQAAYLGVAIPVVRIDPAAVSATARLRLVMRCAPDQILGRM</sequence>
<name>A0A4R6WQ77_9PROT</name>
<dbReference type="Proteomes" id="UP000295783">
    <property type="component" value="Unassembled WGS sequence"/>
</dbReference>
<proteinExistence type="predicted"/>
<keyword evidence="2" id="KW-0808">Transferase</keyword>
<gene>
    <name evidence="2" type="ORF">A8950_1708</name>
</gene>
<dbReference type="Gene3D" id="3.40.50.300">
    <property type="entry name" value="P-loop containing nucleotide triphosphate hydrolases"/>
    <property type="match status" value="1"/>
</dbReference>
<dbReference type="Pfam" id="PF07475">
    <property type="entry name" value="Hpr_kinase_C"/>
    <property type="match status" value="1"/>
</dbReference>
<keyword evidence="3" id="KW-1185">Reference proteome</keyword>
<evidence type="ECO:0000259" key="1">
    <source>
        <dbReference type="Pfam" id="PF07475"/>
    </source>
</evidence>
<dbReference type="InterPro" id="IPR027417">
    <property type="entry name" value="P-loop_NTPase"/>
</dbReference>
<dbReference type="InterPro" id="IPR011104">
    <property type="entry name" value="Hpr_kin/Pase_C"/>
</dbReference>
<keyword evidence="2" id="KW-0418">Kinase</keyword>
<dbReference type="GO" id="GO:0006109">
    <property type="term" value="P:regulation of carbohydrate metabolic process"/>
    <property type="evidence" value="ECO:0007669"/>
    <property type="project" value="InterPro"/>
</dbReference>
<organism evidence="2 3">
    <name type="scientific">Dongia mobilis</name>
    <dbReference type="NCBI Taxonomy" id="578943"/>
    <lineage>
        <taxon>Bacteria</taxon>
        <taxon>Pseudomonadati</taxon>
        <taxon>Pseudomonadota</taxon>
        <taxon>Alphaproteobacteria</taxon>
        <taxon>Rhodospirillales</taxon>
        <taxon>Dongiaceae</taxon>
        <taxon>Dongia</taxon>
    </lineage>
</organism>